<dbReference type="AlphaFoldDB" id="A0AA39X9W2"/>
<keyword evidence="3" id="KW-1185">Reference proteome</keyword>
<evidence type="ECO:0000313" key="3">
    <source>
        <dbReference type="Proteomes" id="UP001174934"/>
    </source>
</evidence>
<protein>
    <submittedName>
        <fullName evidence="2">Uncharacterized protein</fullName>
    </submittedName>
</protein>
<evidence type="ECO:0000313" key="2">
    <source>
        <dbReference type="EMBL" id="KAK0629999.1"/>
    </source>
</evidence>
<dbReference type="PANTHER" id="PTHR35394">
    <property type="entry name" value="DUF3176 DOMAIN-CONTAINING PROTEIN"/>
    <property type="match status" value="1"/>
</dbReference>
<proteinExistence type="predicted"/>
<evidence type="ECO:0000256" key="1">
    <source>
        <dbReference type="SAM" id="MobiDB-lite"/>
    </source>
</evidence>
<dbReference type="Proteomes" id="UP001174934">
    <property type="component" value="Unassembled WGS sequence"/>
</dbReference>
<accession>A0AA39X9W2</accession>
<reference evidence="2" key="1">
    <citation type="submission" date="2023-06" db="EMBL/GenBank/DDBJ databases">
        <title>Genome-scale phylogeny and comparative genomics of the fungal order Sordariales.</title>
        <authorList>
            <consortium name="Lawrence Berkeley National Laboratory"/>
            <person name="Hensen N."/>
            <person name="Bonometti L."/>
            <person name="Westerberg I."/>
            <person name="Brannstrom I.O."/>
            <person name="Guillou S."/>
            <person name="Cros-Aarteil S."/>
            <person name="Calhoun S."/>
            <person name="Haridas S."/>
            <person name="Kuo A."/>
            <person name="Mondo S."/>
            <person name="Pangilinan J."/>
            <person name="Riley R."/>
            <person name="LaButti K."/>
            <person name="Andreopoulos B."/>
            <person name="Lipzen A."/>
            <person name="Chen C."/>
            <person name="Yanf M."/>
            <person name="Daum C."/>
            <person name="Ng V."/>
            <person name="Clum A."/>
            <person name="Steindorff A."/>
            <person name="Ohm R."/>
            <person name="Martin F."/>
            <person name="Silar P."/>
            <person name="Natvig D."/>
            <person name="Lalanne C."/>
            <person name="Gautier V."/>
            <person name="Ament-velasquez S.L."/>
            <person name="Kruys A."/>
            <person name="Hutchinson M.I."/>
            <person name="Powell A.J."/>
            <person name="Barry K."/>
            <person name="Miller A.N."/>
            <person name="Grigoriev I.V."/>
            <person name="Debuchy R."/>
            <person name="Gladieux P."/>
            <person name="Thoren M.H."/>
            <person name="Johannesson H."/>
        </authorList>
    </citation>
    <scope>NUCLEOTIDE SEQUENCE</scope>
    <source>
        <strain evidence="2">SMH3391-2</strain>
    </source>
</reference>
<dbReference type="Pfam" id="PF11374">
    <property type="entry name" value="DUF3176"/>
    <property type="match status" value="1"/>
</dbReference>
<sequence>MASWNTNFRGRENSAPASKTPVHHSEVFSDGDEKLWSEGRRFSPPLHHATEDEISNTGFENVDLDSKLEKQDMAVQRNPRHRARKYFSSAAWWHEEYWCAIVCVITAACLTVLLQSYDNKVVPDLGGGLQIDTAIIALVSIVRVTMKAFVEAAVSQGAWIWVSEMSQRRSKHNARLSDFKIFDEASRGL</sequence>
<dbReference type="PANTHER" id="PTHR35394:SF5">
    <property type="entry name" value="DUF3176 DOMAIN-CONTAINING PROTEIN"/>
    <property type="match status" value="1"/>
</dbReference>
<comment type="caution">
    <text evidence="2">The sequence shown here is derived from an EMBL/GenBank/DDBJ whole genome shotgun (WGS) entry which is preliminary data.</text>
</comment>
<gene>
    <name evidence="2" type="ORF">B0T17DRAFT_206969</name>
</gene>
<feature type="region of interest" description="Disordered" evidence="1">
    <location>
        <begin position="1"/>
        <end position="31"/>
    </location>
</feature>
<dbReference type="EMBL" id="JAULSR010000002">
    <property type="protein sequence ID" value="KAK0629999.1"/>
    <property type="molecule type" value="Genomic_DNA"/>
</dbReference>
<organism evidence="2 3">
    <name type="scientific">Bombardia bombarda</name>
    <dbReference type="NCBI Taxonomy" id="252184"/>
    <lineage>
        <taxon>Eukaryota</taxon>
        <taxon>Fungi</taxon>
        <taxon>Dikarya</taxon>
        <taxon>Ascomycota</taxon>
        <taxon>Pezizomycotina</taxon>
        <taxon>Sordariomycetes</taxon>
        <taxon>Sordariomycetidae</taxon>
        <taxon>Sordariales</taxon>
        <taxon>Lasiosphaeriaceae</taxon>
        <taxon>Bombardia</taxon>
    </lineage>
</organism>
<name>A0AA39X9W2_9PEZI</name>
<dbReference type="InterPro" id="IPR021514">
    <property type="entry name" value="DUF3176"/>
</dbReference>